<feature type="transmembrane region" description="Helical" evidence="1">
    <location>
        <begin position="6"/>
        <end position="28"/>
    </location>
</feature>
<keyword evidence="3" id="KW-1185">Reference proteome</keyword>
<name>A0AAP9JAE8_LEULA</name>
<evidence type="ECO:0000313" key="3">
    <source>
        <dbReference type="Proteomes" id="UP000321298"/>
    </source>
</evidence>
<dbReference type="AlphaFoldDB" id="A0AAP9JAE8"/>
<dbReference type="RefSeq" id="WP_147001212.1">
    <property type="nucleotide sequence ID" value="NZ_CP042387.1"/>
</dbReference>
<dbReference type="Proteomes" id="UP000321298">
    <property type="component" value="Chromosome"/>
</dbReference>
<protein>
    <submittedName>
        <fullName evidence="2">Uncharacterized protein</fullName>
    </submittedName>
</protein>
<reference evidence="2 3" key="1">
    <citation type="submission" date="2019-06" db="EMBL/GenBank/DDBJ databases">
        <title>Genome analyses of bacteria isolated from kimchi.</title>
        <authorList>
            <person name="Lee S."/>
            <person name="Ahn S."/>
            <person name="Roh S."/>
        </authorList>
    </citation>
    <scope>NUCLEOTIDE SEQUENCE [LARGE SCALE GENOMIC DNA]</scope>
    <source>
        <strain evidence="2 3">CBA3625</strain>
    </source>
</reference>
<keyword evidence="1" id="KW-0472">Membrane</keyword>
<proteinExistence type="predicted"/>
<organism evidence="2 3">
    <name type="scientific">Leuconostoc lactis</name>
    <dbReference type="NCBI Taxonomy" id="1246"/>
    <lineage>
        <taxon>Bacteria</taxon>
        <taxon>Bacillati</taxon>
        <taxon>Bacillota</taxon>
        <taxon>Bacilli</taxon>
        <taxon>Lactobacillales</taxon>
        <taxon>Lactobacillaceae</taxon>
        <taxon>Leuconostoc</taxon>
    </lineage>
</organism>
<evidence type="ECO:0000256" key="1">
    <source>
        <dbReference type="SAM" id="Phobius"/>
    </source>
</evidence>
<keyword evidence="1" id="KW-0812">Transmembrane</keyword>
<dbReference type="EMBL" id="CP042387">
    <property type="protein sequence ID" value="QEA44407.1"/>
    <property type="molecule type" value="Genomic_DNA"/>
</dbReference>
<evidence type="ECO:0000313" key="2">
    <source>
        <dbReference type="EMBL" id="QEA44407.1"/>
    </source>
</evidence>
<dbReference type="GeneID" id="66531913"/>
<keyword evidence="1" id="KW-1133">Transmembrane helix</keyword>
<gene>
    <name evidence="2" type="ORF">FGL83_06850</name>
</gene>
<sequence length="108" mass="12093">MILNGIQWGSVAEWFGAIGTIGAVWLAINFRRTKVKFDVDAVFKVVFIPMAGELPVNISSPQLEIDIFNINDPDLMIKDIAIIKPQGCQLSKMIQLLLKDLRPDELIL</sequence>
<accession>A0AAP9JAE8</accession>